<dbReference type="EMBL" id="ACIP02000001">
    <property type="protein sequence ID" value="EEP29273.1"/>
    <property type="molecule type" value="Genomic_DNA"/>
</dbReference>
<dbReference type="GO" id="GO:0003700">
    <property type="term" value="F:DNA-binding transcription factor activity"/>
    <property type="evidence" value="ECO:0007669"/>
    <property type="project" value="TreeGrafter"/>
</dbReference>
<keyword evidence="3" id="KW-0804">Transcription</keyword>
<dbReference type="InterPro" id="IPR000843">
    <property type="entry name" value="HTH_LacI"/>
</dbReference>
<dbReference type="SUPFAM" id="SSF53822">
    <property type="entry name" value="Periplasmic binding protein-like I"/>
    <property type="match status" value="1"/>
</dbReference>
<dbReference type="AlphaFoldDB" id="C4G9H6"/>
<dbReference type="InterPro" id="IPR028082">
    <property type="entry name" value="Peripla_BP_I"/>
</dbReference>
<dbReference type="GO" id="GO:0000976">
    <property type="term" value="F:transcription cis-regulatory region binding"/>
    <property type="evidence" value="ECO:0007669"/>
    <property type="project" value="TreeGrafter"/>
</dbReference>
<dbReference type="PANTHER" id="PTHR30146:SF109">
    <property type="entry name" value="HTH-TYPE TRANSCRIPTIONAL REGULATOR GALS"/>
    <property type="match status" value="1"/>
</dbReference>
<dbReference type="SUPFAM" id="SSF47413">
    <property type="entry name" value="lambda repressor-like DNA-binding domains"/>
    <property type="match status" value="1"/>
</dbReference>
<evidence type="ECO:0000259" key="4">
    <source>
        <dbReference type="PROSITE" id="PS50932"/>
    </source>
</evidence>
<evidence type="ECO:0000313" key="5">
    <source>
        <dbReference type="EMBL" id="EEP29273.1"/>
    </source>
</evidence>
<name>C4G9H6_9FIRM</name>
<dbReference type="InterPro" id="IPR010982">
    <property type="entry name" value="Lambda_DNA-bd_dom_sf"/>
</dbReference>
<keyword evidence="1" id="KW-0805">Transcription regulation</keyword>
<dbReference type="Gene3D" id="3.40.50.2300">
    <property type="match status" value="2"/>
</dbReference>
<dbReference type="Pfam" id="PF00356">
    <property type="entry name" value="LacI"/>
    <property type="match status" value="1"/>
</dbReference>
<dbReference type="SMART" id="SM00354">
    <property type="entry name" value="HTH_LACI"/>
    <property type="match status" value="1"/>
</dbReference>
<evidence type="ECO:0000256" key="2">
    <source>
        <dbReference type="ARBA" id="ARBA00023125"/>
    </source>
</evidence>
<dbReference type="RefSeq" id="WP_006905661.1">
    <property type="nucleotide sequence ID" value="NZ_GG665866.1"/>
</dbReference>
<dbReference type="eggNOG" id="COG1609">
    <property type="taxonomic scope" value="Bacteria"/>
</dbReference>
<evidence type="ECO:0000256" key="3">
    <source>
        <dbReference type="ARBA" id="ARBA00023163"/>
    </source>
</evidence>
<dbReference type="CDD" id="cd01392">
    <property type="entry name" value="HTH_LacI"/>
    <property type="match status" value="1"/>
</dbReference>
<reference evidence="5" key="1">
    <citation type="submission" date="2009-04" db="EMBL/GenBank/DDBJ databases">
        <authorList>
            <person name="Weinstock G."/>
            <person name="Sodergren E."/>
            <person name="Clifton S."/>
            <person name="Fulton L."/>
            <person name="Fulton B."/>
            <person name="Courtney L."/>
            <person name="Fronick C."/>
            <person name="Harrison M."/>
            <person name="Strong C."/>
            <person name="Farmer C."/>
            <person name="Delahaunty K."/>
            <person name="Markovic C."/>
            <person name="Hall O."/>
            <person name="Minx P."/>
            <person name="Tomlinson C."/>
            <person name="Mitreva M."/>
            <person name="Nelson J."/>
            <person name="Hou S."/>
            <person name="Wollam A."/>
            <person name="Pepin K.H."/>
            <person name="Johnson M."/>
            <person name="Bhonagiri V."/>
            <person name="Nash W.E."/>
            <person name="Warren W."/>
            <person name="Chinwalla A."/>
            <person name="Mardis E.R."/>
            <person name="Wilson R.K."/>
        </authorList>
    </citation>
    <scope>NUCLEOTIDE SEQUENCE [LARGE SCALE GENOMIC DNA]</scope>
    <source>
        <strain evidence="5">DSM 14600</strain>
    </source>
</reference>
<organism evidence="5 6">
    <name type="scientific">Shuttleworthella satelles DSM 14600</name>
    <dbReference type="NCBI Taxonomy" id="626523"/>
    <lineage>
        <taxon>Bacteria</taxon>
        <taxon>Bacillati</taxon>
        <taxon>Bacillota</taxon>
        <taxon>Clostridia</taxon>
        <taxon>Lachnospirales</taxon>
        <taxon>Lachnospiraceae</taxon>
        <taxon>Shuttleworthella</taxon>
    </lineage>
</organism>
<dbReference type="HOGENOM" id="CLU_037628_6_1_9"/>
<dbReference type="Proteomes" id="UP000003494">
    <property type="component" value="Unassembled WGS sequence"/>
</dbReference>
<keyword evidence="2" id="KW-0238">DNA-binding</keyword>
<dbReference type="Gene3D" id="1.10.260.40">
    <property type="entry name" value="lambda repressor-like DNA-binding domains"/>
    <property type="match status" value="1"/>
</dbReference>
<feature type="domain" description="HTH lacI-type" evidence="4">
    <location>
        <begin position="3"/>
        <end position="56"/>
    </location>
</feature>
<dbReference type="InterPro" id="IPR046335">
    <property type="entry name" value="LacI/GalR-like_sensor"/>
</dbReference>
<evidence type="ECO:0000313" key="6">
    <source>
        <dbReference type="Proteomes" id="UP000003494"/>
    </source>
</evidence>
<dbReference type="PANTHER" id="PTHR30146">
    <property type="entry name" value="LACI-RELATED TRANSCRIPTIONAL REPRESSOR"/>
    <property type="match status" value="1"/>
</dbReference>
<proteinExistence type="predicted"/>
<accession>C4G9H6</accession>
<evidence type="ECO:0000256" key="1">
    <source>
        <dbReference type="ARBA" id="ARBA00023015"/>
    </source>
</evidence>
<dbReference type="STRING" id="626523.GCWU000342_00629"/>
<sequence>MSATIKDIRKKTGLSLATISKYLNGGNVLPENREKIGGAIKELHYHVNDMARSLVTSQTRSVGMVVPSMVSPFHGSLIRYIESELKQAGYSLMVCDSMDDAEQERDNIEFLSRKNVDGLVLIPTGRKIQDILDLVPGRVPIITLDVKWSGISGVTIDNVRAGYEATSYLTERGHRRIGIIYIGKQCTGRQRLKGYCKALAKRGIQREEVLEIATDGTVDGAYEAMNQLLSLDRRPTAVFTCNHDMNIGAVMAMNDAGFRYPTDLSIIGFDDLLIPSILNPRLTVLEQPMEEMGNAAARIILEHMRHTDPADRKAEQHVYRAILHEGKSVERIDPEEAEKNS</sequence>
<dbReference type="CDD" id="cd06267">
    <property type="entry name" value="PBP1_LacI_sugar_binding-like"/>
    <property type="match status" value="1"/>
</dbReference>
<comment type="caution">
    <text evidence="5">The sequence shown here is derived from an EMBL/GenBank/DDBJ whole genome shotgun (WGS) entry which is preliminary data.</text>
</comment>
<dbReference type="PROSITE" id="PS50932">
    <property type="entry name" value="HTH_LACI_2"/>
    <property type="match status" value="1"/>
</dbReference>
<keyword evidence="6" id="KW-1185">Reference proteome</keyword>
<protein>
    <submittedName>
        <fullName evidence="5">Sugar-binding domain protein</fullName>
    </submittedName>
</protein>
<gene>
    <name evidence="5" type="ORF">GCWU000342_00629</name>
</gene>
<dbReference type="Pfam" id="PF13377">
    <property type="entry name" value="Peripla_BP_3"/>
    <property type="match status" value="1"/>
</dbReference>